<dbReference type="Proteomes" id="UP000827976">
    <property type="component" value="Chromosome 13"/>
</dbReference>
<organism evidence="1 2">
    <name type="scientific">Dioscorea alata</name>
    <name type="common">Purple yam</name>
    <dbReference type="NCBI Taxonomy" id="55571"/>
    <lineage>
        <taxon>Eukaryota</taxon>
        <taxon>Viridiplantae</taxon>
        <taxon>Streptophyta</taxon>
        <taxon>Embryophyta</taxon>
        <taxon>Tracheophyta</taxon>
        <taxon>Spermatophyta</taxon>
        <taxon>Magnoliopsida</taxon>
        <taxon>Liliopsida</taxon>
        <taxon>Dioscoreales</taxon>
        <taxon>Dioscoreaceae</taxon>
        <taxon>Dioscorea</taxon>
    </lineage>
</organism>
<keyword evidence="2" id="KW-1185">Reference proteome</keyword>
<proteinExistence type="predicted"/>
<sequence length="206" mass="22857">MFYQFFSESNLIYKVESAETHSNYLVKTGVLIDMEERKENIVRDSTSLTNSVAGCKVMDDNLLNEVANLVEAPAPVMGKFDEAFLELPKDILIMASTVSPLVSIEEVQGFGFYTTVSIGGAEGPNQSFFNPYVSAFYSAAPGELSTSDEKNFKALKRATEREILQSADVIRCTYVGAGDPRLANFRFRQCLLMSLLKQQSPNVLIH</sequence>
<keyword evidence="1" id="KW-0436">Ligase</keyword>
<gene>
    <name evidence="1" type="ORF">IHE45_13G055300</name>
</gene>
<dbReference type="EMBL" id="CM037023">
    <property type="protein sequence ID" value="KAH7665777.1"/>
    <property type="molecule type" value="Genomic_DNA"/>
</dbReference>
<reference evidence="2" key="1">
    <citation type="journal article" date="2022" name="Nat. Commun.">
        <title>Chromosome evolution and the genetic basis of agronomically important traits in greater yam.</title>
        <authorList>
            <person name="Bredeson J.V."/>
            <person name="Lyons J.B."/>
            <person name="Oniyinde I.O."/>
            <person name="Okereke N.R."/>
            <person name="Kolade O."/>
            <person name="Nnabue I."/>
            <person name="Nwadili C.O."/>
            <person name="Hribova E."/>
            <person name="Parker M."/>
            <person name="Nwogha J."/>
            <person name="Shu S."/>
            <person name="Carlson J."/>
            <person name="Kariba R."/>
            <person name="Muthemba S."/>
            <person name="Knop K."/>
            <person name="Barton G.J."/>
            <person name="Sherwood A.V."/>
            <person name="Lopez-Montes A."/>
            <person name="Asiedu R."/>
            <person name="Jamnadass R."/>
            <person name="Muchugi A."/>
            <person name="Goodstein D."/>
            <person name="Egesi C.N."/>
            <person name="Featherston J."/>
            <person name="Asfaw A."/>
            <person name="Simpson G.G."/>
            <person name="Dolezel J."/>
            <person name="Hendre P.S."/>
            <person name="Van Deynze A."/>
            <person name="Kumar P.L."/>
            <person name="Obidiegwu J.E."/>
            <person name="Bhattacharjee R."/>
            <person name="Rokhsar D.S."/>
        </authorList>
    </citation>
    <scope>NUCLEOTIDE SEQUENCE [LARGE SCALE GENOMIC DNA]</scope>
    <source>
        <strain evidence="2">cv. TDa95/00328</strain>
    </source>
</reference>
<protein>
    <submittedName>
        <fullName evidence="1">Glycine--tRNA ligase protein</fullName>
        <ecNumber evidence="1">6.1.1.14</ecNumber>
    </submittedName>
</protein>
<evidence type="ECO:0000313" key="2">
    <source>
        <dbReference type="Proteomes" id="UP000827976"/>
    </source>
</evidence>
<accession>A0ACB7UY46</accession>
<comment type="caution">
    <text evidence="1">The sequence shown here is derived from an EMBL/GenBank/DDBJ whole genome shotgun (WGS) entry which is preliminary data.</text>
</comment>
<name>A0ACB7UY46_DIOAL</name>
<evidence type="ECO:0000313" key="1">
    <source>
        <dbReference type="EMBL" id="KAH7665777.1"/>
    </source>
</evidence>
<dbReference type="EC" id="6.1.1.14" evidence="1"/>